<evidence type="ECO:0000313" key="1">
    <source>
        <dbReference type="EMBL" id="CCX11996.1"/>
    </source>
</evidence>
<protein>
    <submittedName>
        <fullName evidence="1">Uncharacterized protein</fullName>
    </submittedName>
</protein>
<gene>
    <name evidence="1" type="ORF">PCON_11590</name>
</gene>
<accession>U4L5C8</accession>
<keyword evidence="2" id="KW-1185">Reference proteome</keyword>
<dbReference type="AlphaFoldDB" id="U4L5C8"/>
<name>U4L5C8_PYROM</name>
<proteinExistence type="predicted"/>
<organism evidence="1 2">
    <name type="scientific">Pyronema omphalodes (strain CBS 100304)</name>
    <name type="common">Pyronema confluens</name>
    <dbReference type="NCBI Taxonomy" id="1076935"/>
    <lineage>
        <taxon>Eukaryota</taxon>
        <taxon>Fungi</taxon>
        <taxon>Dikarya</taxon>
        <taxon>Ascomycota</taxon>
        <taxon>Pezizomycotina</taxon>
        <taxon>Pezizomycetes</taxon>
        <taxon>Pezizales</taxon>
        <taxon>Pyronemataceae</taxon>
        <taxon>Pyronema</taxon>
    </lineage>
</organism>
<reference evidence="1 2" key="1">
    <citation type="journal article" date="2013" name="PLoS Genet.">
        <title>The genome and development-dependent transcriptomes of Pyronema confluens: a window into fungal evolution.</title>
        <authorList>
            <person name="Traeger S."/>
            <person name="Altegoer F."/>
            <person name="Freitag M."/>
            <person name="Gabaldon T."/>
            <person name="Kempken F."/>
            <person name="Kumar A."/>
            <person name="Marcet-Houben M."/>
            <person name="Poggeler S."/>
            <person name="Stajich J.E."/>
            <person name="Nowrousian M."/>
        </authorList>
    </citation>
    <scope>NUCLEOTIDE SEQUENCE [LARGE SCALE GENOMIC DNA]</scope>
    <source>
        <strain evidence="2">CBS 100304</strain>
        <tissue evidence="1">Vegetative mycelium</tissue>
    </source>
</reference>
<sequence>MTSERGHGTARLLDNQSTLPMFLMSSRSRSDMQGIPVQFVDHAPAGYTHDSYQHVPMVMPVPLQMCYYFGILPSL</sequence>
<evidence type="ECO:0000313" key="2">
    <source>
        <dbReference type="Proteomes" id="UP000018144"/>
    </source>
</evidence>
<dbReference type="Proteomes" id="UP000018144">
    <property type="component" value="Unassembled WGS sequence"/>
</dbReference>
<dbReference type="EMBL" id="HF935661">
    <property type="protein sequence ID" value="CCX11996.1"/>
    <property type="molecule type" value="Genomic_DNA"/>
</dbReference>